<proteinExistence type="predicted"/>
<dbReference type="AlphaFoldDB" id="A0A2H0LQ61"/>
<evidence type="ECO:0000256" key="1">
    <source>
        <dbReference type="SAM" id="MobiDB-lite"/>
    </source>
</evidence>
<accession>A0A2H0LQ61</accession>
<dbReference type="PANTHER" id="PTHR34796">
    <property type="entry name" value="EXPRESSED PROTEIN"/>
    <property type="match status" value="1"/>
</dbReference>
<evidence type="ECO:0008006" key="4">
    <source>
        <dbReference type="Google" id="ProtNLM"/>
    </source>
</evidence>
<evidence type="ECO:0000313" key="3">
    <source>
        <dbReference type="Proteomes" id="UP000230859"/>
    </source>
</evidence>
<sequence>MSIDPRLEIGVQLFNQQAYFEAHEALEKVWLETTDEEIKSFLKGLIQAAVALHHLQHDNQNGARKVCQTAIQYLEPYQPQHLGLNVRSLMSSLSTYVGIDAPKEKGAHQPTDVPLPKMSAS</sequence>
<dbReference type="PANTHER" id="PTHR34796:SF1">
    <property type="entry name" value="EXPRESSED PROTEIN"/>
    <property type="match status" value="1"/>
</dbReference>
<name>A0A2H0LQ61_9BACT</name>
<dbReference type="Gene3D" id="1.10.3450.10">
    <property type="entry name" value="TTHA0068-like"/>
    <property type="match status" value="1"/>
</dbReference>
<dbReference type="InterPro" id="IPR005500">
    <property type="entry name" value="DUF309"/>
</dbReference>
<comment type="caution">
    <text evidence="2">The sequence shown here is derived from an EMBL/GenBank/DDBJ whole genome shotgun (WGS) entry which is preliminary data.</text>
</comment>
<dbReference type="SUPFAM" id="SSF140663">
    <property type="entry name" value="TTHA0068-like"/>
    <property type="match status" value="1"/>
</dbReference>
<gene>
    <name evidence="2" type="ORF">COV74_04760</name>
</gene>
<evidence type="ECO:0000313" key="2">
    <source>
        <dbReference type="EMBL" id="PIQ86491.1"/>
    </source>
</evidence>
<dbReference type="EMBL" id="PCVY01000043">
    <property type="protein sequence ID" value="PIQ86491.1"/>
    <property type="molecule type" value="Genomic_DNA"/>
</dbReference>
<feature type="region of interest" description="Disordered" evidence="1">
    <location>
        <begin position="101"/>
        <end position="121"/>
    </location>
</feature>
<organism evidence="2 3">
    <name type="scientific">Candidatus Abzuiibacterium crystallinum</name>
    <dbReference type="NCBI Taxonomy" id="1974748"/>
    <lineage>
        <taxon>Bacteria</taxon>
        <taxon>Pseudomonadati</taxon>
        <taxon>Candidatus Omnitrophota</taxon>
        <taxon>Candidatus Abzuiibacterium</taxon>
    </lineage>
</organism>
<dbReference type="InterPro" id="IPR023203">
    <property type="entry name" value="TTHA0068_sf"/>
</dbReference>
<protein>
    <recommendedName>
        <fullName evidence="4">DUF309 domain-containing protein</fullName>
    </recommendedName>
</protein>
<reference evidence="2 3" key="1">
    <citation type="submission" date="2017-09" db="EMBL/GenBank/DDBJ databases">
        <title>Depth-based differentiation of microbial function through sediment-hosted aquifers and enrichment of novel symbionts in the deep terrestrial subsurface.</title>
        <authorList>
            <person name="Probst A.J."/>
            <person name="Ladd B."/>
            <person name="Jarett J.K."/>
            <person name="Geller-Mcgrath D.E."/>
            <person name="Sieber C.M."/>
            <person name="Emerson J.B."/>
            <person name="Anantharaman K."/>
            <person name="Thomas B.C."/>
            <person name="Malmstrom R."/>
            <person name="Stieglmeier M."/>
            <person name="Klingl A."/>
            <person name="Woyke T."/>
            <person name="Ryan C.M."/>
            <person name="Banfield J.F."/>
        </authorList>
    </citation>
    <scope>NUCLEOTIDE SEQUENCE [LARGE SCALE GENOMIC DNA]</scope>
    <source>
        <strain evidence="2">CG11_big_fil_rev_8_21_14_0_20_45_26</strain>
    </source>
</reference>
<dbReference type="Proteomes" id="UP000230859">
    <property type="component" value="Unassembled WGS sequence"/>
</dbReference>
<dbReference type="Pfam" id="PF03745">
    <property type="entry name" value="DUF309"/>
    <property type="match status" value="1"/>
</dbReference>